<dbReference type="AlphaFoldDB" id="A0AAD1ZMY9"/>
<protein>
    <submittedName>
        <fullName evidence="1">Uncharacterized protein</fullName>
    </submittedName>
</protein>
<name>A0AAD1ZMY9_9LAMI</name>
<proteinExistence type="predicted"/>
<gene>
    <name evidence="1" type="ORF">FPE_LOCUS19573</name>
</gene>
<sequence length="109" mass="12584">MDMSKITVSLRPCSGWRVVAKKCRRGSDELVHYVKKLQRREISSKCHHAFYMSNAYERFRNICLQVHFSYTNSSTNQPDSVLPKIQQQHFIYSRVEAAPAATVAEFSSV</sequence>
<accession>A0AAD1ZMY9</accession>
<dbReference type="EMBL" id="OU503047">
    <property type="protein sequence ID" value="CAI9772143.1"/>
    <property type="molecule type" value="Genomic_DNA"/>
</dbReference>
<keyword evidence="2" id="KW-1185">Reference proteome</keyword>
<evidence type="ECO:0000313" key="2">
    <source>
        <dbReference type="Proteomes" id="UP000834106"/>
    </source>
</evidence>
<evidence type="ECO:0000313" key="1">
    <source>
        <dbReference type="EMBL" id="CAI9772143.1"/>
    </source>
</evidence>
<reference evidence="1" key="1">
    <citation type="submission" date="2023-05" db="EMBL/GenBank/DDBJ databases">
        <authorList>
            <person name="Huff M."/>
        </authorList>
    </citation>
    <scope>NUCLEOTIDE SEQUENCE</scope>
</reference>
<dbReference type="Proteomes" id="UP000834106">
    <property type="component" value="Chromosome 12"/>
</dbReference>
<organism evidence="1 2">
    <name type="scientific">Fraxinus pennsylvanica</name>
    <dbReference type="NCBI Taxonomy" id="56036"/>
    <lineage>
        <taxon>Eukaryota</taxon>
        <taxon>Viridiplantae</taxon>
        <taxon>Streptophyta</taxon>
        <taxon>Embryophyta</taxon>
        <taxon>Tracheophyta</taxon>
        <taxon>Spermatophyta</taxon>
        <taxon>Magnoliopsida</taxon>
        <taxon>eudicotyledons</taxon>
        <taxon>Gunneridae</taxon>
        <taxon>Pentapetalae</taxon>
        <taxon>asterids</taxon>
        <taxon>lamiids</taxon>
        <taxon>Lamiales</taxon>
        <taxon>Oleaceae</taxon>
        <taxon>Oleeae</taxon>
        <taxon>Fraxinus</taxon>
    </lineage>
</organism>